<sequence length="780" mass="91556">MEVRPISDLFKNIIIHNKLRSVRNVFQVNTDQFHILNYKPSYQRKYVWTDVKATYLIETILVHGEIPPIVIYIKGKNWEVIDGRQRCESIERYIKNGFSLKPHGLDKLWNLAGKKFSQLDEKLQERILSASLRLIQITAASEAAISNYEEEIIKREIFKRYNLGISPLKKEEVFKAQYIQDEINIYFKTQFEKYPELYNEVAALFDHRSKKRETIMQHIRQMLVLQHIPINKFIHDREDVVNMYYDYLSFNTVNKGNKSQIPLIFGQFREKCNYLTTIKTRLHELGYQTNGLVHECLFWALSVCEKENINPAEFNSPSFKERLVQHIGKQTQNYHTERNNHTQRIMKRYSTAAAFFTSQLDISFVRYLKSDETFVVEHKEKMQKYLEERFTPGKEQEHFSKMDPTSSSVSDMLDRIKRGKFKLKPPYQRNEVMNISKASSLIESMLLGVKIHPLYIYLRTDGTAEVIDGQQRLLTIIGFLGEKYADEHGKMVRSKKDRFSLNLRTSLTPHLHGKKFSQLSPEDQSRLTNYDLEVIEIKEENNKHFLPEELFKRINHKPMPIKEHTFEFWNAYVDHDIVDAIKDIYERNTWLYLRKDDKRMLNEELITSLGYLHYVNLGDANMKNIKDVLDIGKRGSAAIAKLKNKANITQLLESRAFKAEFLLSLNCFEAEFVEKVRLLIGKSNGKSSEVFSARRLDEIIHQTKSARISMNFYLLWVILKGIPVDYIRESKTAVLYRITKIFSALRSYDSAEKIEKVIKETWSSVQSGPNATQNSQSLLV</sequence>
<dbReference type="AlphaFoldDB" id="A0A847RWA2"/>
<dbReference type="PANTHER" id="PTHR39639:SF1">
    <property type="entry name" value="DUF262 DOMAIN-CONTAINING PROTEIN"/>
    <property type="match status" value="1"/>
</dbReference>
<name>A0A847RWA2_9BACT</name>
<dbReference type="Proteomes" id="UP000570474">
    <property type="component" value="Unassembled WGS sequence"/>
</dbReference>
<comment type="caution">
    <text evidence="2">The sequence shown here is derived from an EMBL/GenBank/DDBJ whole genome shotgun (WGS) entry which is preliminary data.</text>
</comment>
<feature type="domain" description="GmrSD restriction endonucleases N-terminal" evidence="1">
    <location>
        <begin position="409"/>
        <end position="562"/>
    </location>
</feature>
<evidence type="ECO:0000259" key="1">
    <source>
        <dbReference type="Pfam" id="PF03235"/>
    </source>
</evidence>
<evidence type="ECO:0000313" key="2">
    <source>
        <dbReference type="EMBL" id="NLR67363.1"/>
    </source>
</evidence>
<accession>A0A847RWA2</accession>
<reference evidence="2 3" key="1">
    <citation type="submission" date="2020-04" db="EMBL/GenBank/DDBJ databases">
        <authorList>
            <person name="Yin C."/>
        </authorList>
    </citation>
    <scope>NUCLEOTIDE SEQUENCE [LARGE SCALE GENOMIC DNA]</scope>
    <source>
        <strain evidence="2 3">Ae27</strain>
    </source>
</reference>
<protein>
    <submittedName>
        <fullName evidence="2">DUF262 domain-containing protein</fullName>
    </submittedName>
</protein>
<organism evidence="2 3">
    <name type="scientific">Chitinophaga varians</name>
    <dbReference type="NCBI Taxonomy" id="2202339"/>
    <lineage>
        <taxon>Bacteria</taxon>
        <taxon>Pseudomonadati</taxon>
        <taxon>Bacteroidota</taxon>
        <taxon>Chitinophagia</taxon>
        <taxon>Chitinophagales</taxon>
        <taxon>Chitinophagaceae</taxon>
        <taxon>Chitinophaga</taxon>
    </lineage>
</organism>
<dbReference type="Pfam" id="PF03235">
    <property type="entry name" value="GmrSD_N"/>
    <property type="match status" value="2"/>
</dbReference>
<feature type="domain" description="GmrSD restriction endonucleases N-terminal" evidence="1">
    <location>
        <begin position="26"/>
        <end position="178"/>
    </location>
</feature>
<dbReference type="EMBL" id="JABAIA010000003">
    <property type="protein sequence ID" value="NLR67363.1"/>
    <property type="molecule type" value="Genomic_DNA"/>
</dbReference>
<dbReference type="RefSeq" id="WP_168873328.1">
    <property type="nucleotide sequence ID" value="NZ_JABAIA010000003.1"/>
</dbReference>
<dbReference type="PANTHER" id="PTHR39639">
    <property type="entry name" value="CHROMOSOME 16, WHOLE GENOME SHOTGUN SEQUENCE"/>
    <property type="match status" value="1"/>
</dbReference>
<evidence type="ECO:0000313" key="3">
    <source>
        <dbReference type="Proteomes" id="UP000570474"/>
    </source>
</evidence>
<keyword evidence="3" id="KW-1185">Reference proteome</keyword>
<gene>
    <name evidence="2" type="ORF">HGH92_23865</name>
</gene>
<proteinExistence type="predicted"/>
<dbReference type="InterPro" id="IPR004919">
    <property type="entry name" value="GmrSD_N"/>
</dbReference>